<proteinExistence type="predicted"/>
<dbReference type="OrthoDB" id="2966216at2"/>
<evidence type="ECO:0000313" key="3">
    <source>
        <dbReference type="Proteomes" id="UP000036045"/>
    </source>
</evidence>
<reference evidence="2 3" key="1">
    <citation type="submission" date="2015-05" db="EMBL/GenBank/DDBJ databases">
        <title>Whole genome sequence and identification of bacterial endophytes from Costus igneus.</title>
        <authorList>
            <person name="Lee Y.P."/>
            <person name="Gan H.M."/>
            <person name="Eng W."/>
            <person name="Wheatley M.S."/>
            <person name="Caraballo A."/>
            <person name="Polter S."/>
            <person name="Savka M.A."/>
            <person name="Hudson A.O."/>
        </authorList>
    </citation>
    <scope>NUCLEOTIDE SEQUENCE [LARGE SCALE GENOMIC DNA]</scope>
    <source>
        <strain evidence="2 3">RIT379</strain>
    </source>
</reference>
<dbReference type="AlphaFoldDB" id="A0A0J1IAB0"/>
<protein>
    <recommendedName>
        <fullName evidence="1">DnaA N-terminal domain-containing protein</fullName>
    </recommendedName>
</protein>
<feature type="domain" description="DnaA N-terminal" evidence="1">
    <location>
        <begin position="288"/>
        <end position="343"/>
    </location>
</feature>
<dbReference type="Pfam" id="PF11638">
    <property type="entry name" value="DnaA_N"/>
    <property type="match status" value="1"/>
</dbReference>
<evidence type="ECO:0000259" key="1">
    <source>
        <dbReference type="Pfam" id="PF11638"/>
    </source>
</evidence>
<dbReference type="InterPro" id="IPR024633">
    <property type="entry name" value="DnaA_N_dom"/>
</dbReference>
<dbReference type="Gene3D" id="3.30.300.180">
    <property type="match status" value="1"/>
</dbReference>
<dbReference type="EMBL" id="LDPH01000028">
    <property type="protein sequence ID" value="KLV22894.1"/>
    <property type="molecule type" value="Genomic_DNA"/>
</dbReference>
<dbReference type="Pfam" id="PF13730">
    <property type="entry name" value="HTH_36"/>
    <property type="match status" value="1"/>
</dbReference>
<comment type="caution">
    <text evidence="2">The sequence shown here is derived from an EMBL/GenBank/DDBJ whole genome shotgun (WGS) entry which is preliminary data.</text>
</comment>
<keyword evidence="3" id="KW-1185">Reference proteome</keyword>
<gene>
    <name evidence="2" type="ORF">ABW02_20660</name>
</gene>
<dbReference type="RefSeq" id="WP_047944154.1">
    <property type="nucleotide sequence ID" value="NZ_LDPH01000028.1"/>
</dbReference>
<dbReference type="InterPro" id="IPR038454">
    <property type="entry name" value="DnaA_N_sf"/>
</dbReference>
<evidence type="ECO:0000313" key="2">
    <source>
        <dbReference type="EMBL" id="KLV22894.1"/>
    </source>
</evidence>
<name>A0A0J1IAB0_NIACI</name>
<accession>A0A0J1IAB0</accession>
<organism evidence="2 3">
    <name type="scientific">Niallia circulans</name>
    <name type="common">Bacillus circulans</name>
    <dbReference type="NCBI Taxonomy" id="1397"/>
    <lineage>
        <taxon>Bacteria</taxon>
        <taxon>Bacillati</taxon>
        <taxon>Bacillota</taxon>
        <taxon>Bacilli</taxon>
        <taxon>Bacillales</taxon>
        <taxon>Bacillaceae</taxon>
        <taxon>Niallia</taxon>
    </lineage>
</organism>
<dbReference type="PATRIC" id="fig|1397.4.peg.2895"/>
<dbReference type="Proteomes" id="UP000036045">
    <property type="component" value="Unassembled WGS sequence"/>
</dbReference>
<sequence length="363" mass="43549">MEEEYYNLKGKKDKLKYFRLKDTGMFTQRSKLINIEDTQEYKTYFYPEQDKLIFEENQVRNFSLDEHGESIPAIDGELTIFNNYFFDFWGFYLGDATRLYAYLKRHAYGEKDYVYPNFELISEKMDKSRKTLHTYLDILEHYGFVYKFNVINESRNNMEESPIFKVRKQTPLLSKKLIEGDINLIIPENVPAHVKKMLKKEREGLPPRLRKEHEVFTKKHLKNKADILPEQLDYEEIYNKYLQYKDILKSIHKKDNSEEVDSTITYSETEVHLKKNMTQDEKLLLAVVLESAQANISKPSFDTWFKDILIKVQNNIITIYAPNEFAMDWLEERYKDNILEWVNTTGSWISEINFSYYEFKNQV</sequence>